<dbReference type="PANTHER" id="PTHR10000:SF8">
    <property type="entry name" value="HAD SUPERFAMILY HYDROLASE-LIKE, TYPE 3"/>
    <property type="match status" value="1"/>
</dbReference>
<dbReference type="NCBIfam" id="TIGR00099">
    <property type="entry name" value="Cof-subfamily"/>
    <property type="match status" value="1"/>
</dbReference>
<dbReference type="PROSITE" id="PS01228">
    <property type="entry name" value="COF_1"/>
    <property type="match status" value="1"/>
</dbReference>
<sequence>MKYKLIAIDMDGTLLNSNNEVSERTKRAILKAGEKGVYVILATGRLLPSAIKYSDTLDLKTPIISSNGAIVIDENENIIYEKSIHKNTVETITQLADRHKLYYHFYTKDSFYSNQYVEDIIEFYNPIGIRQRDKIKFNLYKDIKEVVNKNIEIYKFIFIDNDTKKLYKLREELKFIENVNICSSWSNNVEVMQREVSKGNSLKYLCEKLNVTREDVIAIGDNENDLSMLDFAGLGVSMGNGNEKVKSFADVVTSTNDEDGVAEIIEKYIL</sequence>
<dbReference type="SFLD" id="SFLDS00003">
    <property type="entry name" value="Haloacid_Dehalogenase"/>
    <property type="match status" value="1"/>
</dbReference>
<dbReference type="InterPro" id="IPR006379">
    <property type="entry name" value="HAD-SF_hydro_IIB"/>
</dbReference>
<dbReference type="AlphaFoldDB" id="A0A1U7M984"/>
<dbReference type="GO" id="GO:0005829">
    <property type="term" value="C:cytosol"/>
    <property type="evidence" value="ECO:0007669"/>
    <property type="project" value="TreeGrafter"/>
</dbReference>
<dbReference type="RefSeq" id="WP_075724178.1">
    <property type="nucleotide sequence ID" value="NZ_LTDM01000002.1"/>
</dbReference>
<protein>
    <submittedName>
        <fullName evidence="1">Putative phosphatase YwpJ</fullName>
        <ecNumber evidence="1">3.1.3.-</ecNumber>
    </submittedName>
</protein>
<name>A0A1U7M984_TISCR</name>
<dbReference type="CDD" id="cd07516">
    <property type="entry name" value="HAD_Pase"/>
    <property type="match status" value="1"/>
</dbReference>
<organism evidence="1 2">
    <name type="scientific">Tissierella creatinophila DSM 6911</name>
    <dbReference type="NCBI Taxonomy" id="1123403"/>
    <lineage>
        <taxon>Bacteria</taxon>
        <taxon>Bacillati</taxon>
        <taxon>Bacillota</taxon>
        <taxon>Tissierellia</taxon>
        <taxon>Tissierellales</taxon>
        <taxon>Tissierellaceae</taxon>
        <taxon>Tissierella</taxon>
    </lineage>
</organism>
<dbReference type="InterPro" id="IPR000150">
    <property type="entry name" value="Cof"/>
</dbReference>
<keyword evidence="1" id="KW-0378">Hydrolase</keyword>
<dbReference type="InterPro" id="IPR036412">
    <property type="entry name" value="HAD-like_sf"/>
</dbReference>
<accession>A0A1U7M984</accession>
<proteinExistence type="predicted"/>
<dbReference type="SUPFAM" id="SSF56784">
    <property type="entry name" value="HAD-like"/>
    <property type="match status" value="1"/>
</dbReference>
<dbReference type="PANTHER" id="PTHR10000">
    <property type="entry name" value="PHOSPHOSERINE PHOSPHATASE"/>
    <property type="match status" value="1"/>
</dbReference>
<dbReference type="Proteomes" id="UP000186112">
    <property type="component" value="Unassembled WGS sequence"/>
</dbReference>
<dbReference type="NCBIfam" id="TIGR01484">
    <property type="entry name" value="HAD-SF-IIB"/>
    <property type="match status" value="1"/>
</dbReference>
<dbReference type="OrthoDB" id="9781413at2"/>
<gene>
    <name evidence="1" type="primary">ywpJ</name>
    <name evidence="1" type="ORF">TICRE_01830</name>
</gene>
<evidence type="ECO:0000313" key="2">
    <source>
        <dbReference type="Proteomes" id="UP000186112"/>
    </source>
</evidence>
<reference evidence="1 2" key="1">
    <citation type="submission" date="2016-02" db="EMBL/GenBank/DDBJ databases">
        <title>Genome sequence of Tissierella creatinophila DSM 6911.</title>
        <authorList>
            <person name="Poehlein A."/>
            <person name="Daniel R."/>
        </authorList>
    </citation>
    <scope>NUCLEOTIDE SEQUENCE [LARGE SCALE GENOMIC DNA]</scope>
    <source>
        <strain evidence="1 2">DSM 6911</strain>
    </source>
</reference>
<dbReference type="InterPro" id="IPR023214">
    <property type="entry name" value="HAD_sf"/>
</dbReference>
<dbReference type="GO" id="GO:0016791">
    <property type="term" value="F:phosphatase activity"/>
    <property type="evidence" value="ECO:0007669"/>
    <property type="project" value="TreeGrafter"/>
</dbReference>
<dbReference type="GO" id="GO:0000287">
    <property type="term" value="F:magnesium ion binding"/>
    <property type="evidence" value="ECO:0007669"/>
    <property type="project" value="TreeGrafter"/>
</dbReference>
<dbReference type="SFLD" id="SFLDG01140">
    <property type="entry name" value="C2.B:_Phosphomannomutase_and_P"/>
    <property type="match status" value="1"/>
</dbReference>
<dbReference type="Gene3D" id="3.30.1240.10">
    <property type="match status" value="1"/>
</dbReference>
<evidence type="ECO:0000313" key="1">
    <source>
        <dbReference type="EMBL" id="OLS03857.1"/>
    </source>
</evidence>
<dbReference type="Pfam" id="PF08282">
    <property type="entry name" value="Hydrolase_3"/>
    <property type="match status" value="1"/>
</dbReference>
<dbReference type="PROSITE" id="PS01229">
    <property type="entry name" value="COF_2"/>
    <property type="match status" value="1"/>
</dbReference>
<keyword evidence="2" id="KW-1185">Reference proteome</keyword>
<dbReference type="SFLD" id="SFLDG01144">
    <property type="entry name" value="C2.B.4:_PGP_Like"/>
    <property type="match status" value="1"/>
</dbReference>
<dbReference type="Gene3D" id="3.40.50.1000">
    <property type="entry name" value="HAD superfamily/HAD-like"/>
    <property type="match status" value="1"/>
</dbReference>
<comment type="caution">
    <text evidence="1">The sequence shown here is derived from an EMBL/GenBank/DDBJ whole genome shotgun (WGS) entry which is preliminary data.</text>
</comment>
<dbReference type="EC" id="3.1.3.-" evidence="1"/>
<dbReference type="EMBL" id="LTDM01000002">
    <property type="protein sequence ID" value="OLS03857.1"/>
    <property type="molecule type" value="Genomic_DNA"/>
</dbReference>